<dbReference type="PANTHER" id="PTHR43574">
    <property type="entry name" value="EPIMERASE-RELATED"/>
    <property type="match status" value="1"/>
</dbReference>
<dbReference type="AlphaFoldDB" id="A0A9D4YK12"/>
<evidence type="ECO:0000313" key="4">
    <source>
        <dbReference type="EMBL" id="KAI5439803.1"/>
    </source>
</evidence>
<feature type="non-terminal residue" evidence="4">
    <location>
        <position position="1"/>
    </location>
</feature>
<organism evidence="4 5">
    <name type="scientific">Pisum sativum</name>
    <name type="common">Garden pea</name>
    <name type="synonym">Lathyrus oleraceus</name>
    <dbReference type="NCBI Taxonomy" id="3888"/>
    <lineage>
        <taxon>Eukaryota</taxon>
        <taxon>Viridiplantae</taxon>
        <taxon>Streptophyta</taxon>
        <taxon>Embryophyta</taxon>
        <taxon>Tracheophyta</taxon>
        <taxon>Spermatophyta</taxon>
        <taxon>Magnoliopsida</taxon>
        <taxon>eudicotyledons</taxon>
        <taxon>Gunneridae</taxon>
        <taxon>Pentapetalae</taxon>
        <taxon>rosids</taxon>
        <taxon>fabids</taxon>
        <taxon>Fabales</taxon>
        <taxon>Fabaceae</taxon>
        <taxon>Papilionoideae</taxon>
        <taxon>50 kb inversion clade</taxon>
        <taxon>NPAAA clade</taxon>
        <taxon>Hologalegina</taxon>
        <taxon>IRL clade</taxon>
        <taxon>Fabeae</taxon>
        <taxon>Lathyrus</taxon>
    </lineage>
</organism>
<gene>
    <name evidence="4" type="ORF">KIW84_025250</name>
</gene>
<keyword evidence="5" id="KW-1185">Reference proteome</keyword>
<protein>
    <submittedName>
        <fullName evidence="4">UDP-glucuronate 4-epimerase 3, variant 2</fullName>
    </submittedName>
</protein>
<accession>A0A9D4YK12</accession>
<name>A0A9D4YK12_PEA</name>
<dbReference type="PRINTS" id="PR01713">
    <property type="entry name" value="NUCEPIMERASE"/>
</dbReference>
<dbReference type="EMBL" id="JAMSHJ010000002">
    <property type="protein sequence ID" value="KAI5439803.1"/>
    <property type="molecule type" value="Genomic_DNA"/>
</dbReference>
<keyword evidence="2" id="KW-0520">NAD</keyword>
<comment type="similarity">
    <text evidence="1">Belongs to the NAD(P)-dependent epimerase/dehydratase family.</text>
</comment>
<evidence type="ECO:0000256" key="3">
    <source>
        <dbReference type="ARBA" id="ARBA00023235"/>
    </source>
</evidence>
<dbReference type="Gramene" id="Psat02G0525000-T2">
    <property type="protein sequence ID" value="KAI5439803.1"/>
    <property type="gene ID" value="KIW84_025250"/>
</dbReference>
<sequence>VCFGALDTAKRSTGVDGKKKGNAQYRIFNLGNTAPVPVTELVNILEKLLNVKVKRKVMPMPRNGDVKFTHANISRAQKELGYMPTTDLEGGLKKFVRVLE</sequence>
<dbReference type="SUPFAM" id="SSF51735">
    <property type="entry name" value="NAD(P)-binding Rossmann-fold domains"/>
    <property type="match status" value="1"/>
</dbReference>
<dbReference type="Gene3D" id="3.40.50.720">
    <property type="entry name" value="NAD(P)-binding Rossmann-like Domain"/>
    <property type="match status" value="1"/>
</dbReference>
<evidence type="ECO:0000313" key="5">
    <source>
        <dbReference type="Proteomes" id="UP001058974"/>
    </source>
</evidence>
<comment type="caution">
    <text evidence="4">The sequence shown here is derived from an EMBL/GenBank/DDBJ whole genome shotgun (WGS) entry which is preliminary data.</text>
</comment>
<proteinExistence type="inferred from homology"/>
<evidence type="ECO:0000256" key="1">
    <source>
        <dbReference type="ARBA" id="ARBA00007637"/>
    </source>
</evidence>
<dbReference type="Gene3D" id="3.90.25.10">
    <property type="entry name" value="UDP-galactose 4-epimerase, domain 1"/>
    <property type="match status" value="1"/>
</dbReference>
<dbReference type="Proteomes" id="UP001058974">
    <property type="component" value="Chromosome 2"/>
</dbReference>
<reference evidence="4 5" key="1">
    <citation type="journal article" date="2022" name="Nat. Genet.">
        <title>Improved pea reference genome and pan-genome highlight genomic features and evolutionary characteristics.</title>
        <authorList>
            <person name="Yang T."/>
            <person name="Liu R."/>
            <person name="Luo Y."/>
            <person name="Hu S."/>
            <person name="Wang D."/>
            <person name="Wang C."/>
            <person name="Pandey M.K."/>
            <person name="Ge S."/>
            <person name="Xu Q."/>
            <person name="Li N."/>
            <person name="Li G."/>
            <person name="Huang Y."/>
            <person name="Saxena R.K."/>
            <person name="Ji Y."/>
            <person name="Li M."/>
            <person name="Yan X."/>
            <person name="He Y."/>
            <person name="Liu Y."/>
            <person name="Wang X."/>
            <person name="Xiang C."/>
            <person name="Varshney R.K."/>
            <person name="Ding H."/>
            <person name="Gao S."/>
            <person name="Zong X."/>
        </authorList>
    </citation>
    <scope>NUCLEOTIDE SEQUENCE [LARGE SCALE GENOMIC DNA]</scope>
    <source>
        <strain evidence="4 5">cv. Zhongwan 6</strain>
    </source>
</reference>
<dbReference type="InterPro" id="IPR036291">
    <property type="entry name" value="NAD(P)-bd_dom_sf"/>
</dbReference>
<keyword evidence="3" id="KW-0413">Isomerase</keyword>
<evidence type="ECO:0000256" key="2">
    <source>
        <dbReference type="ARBA" id="ARBA00023027"/>
    </source>
</evidence>
<dbReference type="GO" id="GO:0016853">
    <property type="term" value="F:isomerase activity"/>
    <property type="evidence" value="ECO:0007669"/>
    <property type="project" value="UniProtKB-KW"/>
</dbReference>